<feature type="transmembrane region" description="Helical" evidence="9">
    <location>
        <begin position="452"/>
        <end position="471"/>
    </location>
</feature>
<dbReference type="GO" id="GO:0016887">
    <property type="term" value="F:ATP hydrolysis activity"/>
    <property type="evidence" value="ECO:0007669"/>
    <property type="project" value="InterPro"/>
</dbReference>
<protein>
    <recommendedName>
        <fullName evidence="10">ABC transporter domain-containing protein</fullName>
    </recommendedName>
</protein>
<dbReference type="Pfam" id="PF00005">
    <property type="entry name" value="ABC_tran"/>
    <property type="match status" value="1"/>
</dbReference>
<accession>A0A7I8JE38</accession>
<dbReference type="GO" id="GO:0042626">
    <property type="term" value="F:ATPase-coupled transmembrane transporter activity"/>
    <property type="evidence" value="ECO:0007669"/>
    <property type="project" value="TreeGrafter"/>
</dbReference>
<proteinExistence type="predicted"/>
<dbReference type="PROSITE" id="PS50893">
    <property type="entry name" value="ABC_TRANSPORTER_2"/>
    <property type="match status" value="1"/>
</dbReference>
<dbReference type="GO" id="GO:0005886">
    <property type="term" value="C:plasma membrane"/>
    <property type="evidence" value="ECO:0007669"/>
    <property type="project" value="TreeGrafter"/>
</dbReference>
<dbReference type="AlphaFoldDB" id="A0A7I8JE38"/>
<dbReference type="EMBL" id="LR743598">
    <property type="protein sequence ID" value="CAA2629174.1"/>
    <property type="molecule type" value="Genomic_DNA"/>
</dbReference>
<dbReference type="SUPFAM" id="SSF52540">
    <property type="entry name" value="P-loop containing nucleoside triphosphate hydrolases"/>
    <property type="match status" value="1"/>
</dbReference>
<dbReference type="InterPro" id="IPR027417">
    <property type="entry name" value="P-loop_NTPase"/>
</dbReference>
<keyword evidence="5" id="KW-0067">ATP-binding</keyword>
<keyword evidence="6 9" id="KW-1133">Transmembrane helix</keyword>
<feature type="region of interest" description="Disordered" evidence="8">
    <location>
        <begin position="37"/>
        <end position="57"/>
    </location>
</feature>
<evidence type="ECO:0000256" key="8">
    <source>
        <dbReference type="SAM" id="MobiDB-lite"/>
    </source>
</evidence>
<dbReference type="InterPro" id="IPR003593">
    <property type="entry name" value="AAA+_ATPase"/>
</dbReference>
<dbReference type="EMBL" id="CACRZD030000011">
    <property type="protein sequence ID" value="CAA6668418.1"/>
    <property type="molecule type" value="Genomic_DNA"/>
</dbReference>
<keyword evidence="4" id="KW-0547">Nucleotide-binding</keyword>
<dbReference type="PANTHER" id="PTHR48041:SF56">
    <property type="entry name" value="ABC TRANSPORTER G FAMILY MEMBER 25"/>
    <property type="match status" value="1"/>
</dbReference>
<organism evidence="11">
    <name type="scientific">Spirodela intermedia</name>
    <name type="common">Intermediate duckweed</name>
    <dbReference type="NCBI Taxonomy" id="51605"/>
    <lineage>
        <taxon>Eukaryota</taxon>
        <taxon>Viridiplantae</taxon>
        <taxon>Streptophyta</taxon>
        <taxon>Embryophyta</taxon>
        <taxon>Tracheophyta</taxon>
        <taxon>Spermatophyta</taxon>
        <taxon>Magnoliopsida</taxon>
        <taxon>Liliopsida</taxon>
        <taxon>Araceae</taxon>
        <taxon>Lemnoideae</taxon>
        <taxon>Spirodela</taxon>
    </lineage>
</organism>
<sequence>MPSMSTEGETVFGGTTDASASQAAAVAAPPLTPAAASSSITLKPAGGGGEDHPQRRLRDGLPGEILAVLGPSGSGKSTLLNVLGGRLQGKHGGAVVANGRRPGRAVQRRTGFVPQDDVLYPHLTVRETLVFCALLRLPAALPRSEKVHAAEEVMAELGLSKCENTIRKRVSIGHEMLIDPSLLILDEPTSGLDSTAAHRVVAMLAGLAQKGKTVVASVHQPSSRVYQMFDKVLLLAEGRCLYLATGGTPWTTSPPLDSRRGMAQAEEMDRFSVKQTLIASHGRFIEPKVKASVECRTPQRRRRRLEDQRNNTGWFTQFAILLQRSLKERRHEPSTPSGDSGGGRRSAFWGDVVALRPRHERAIFLKERASGMYTLSSYFMARMAGDLPMELALPSSYRHLLDGQSPRRDGTFPLPLVAQVHLLQLLLLQNPRRHPVQDEGARIPSRPRRGDATTVSVAVLVGMFLGFRLLAYTALRRMKVEDAED</sequence>
<name>A0A7I8JE38_SPIIN</name>
<evidence type="ECO:0000256" key="9">
    <source>
        <dbReference type="SAM" id="Phobius"/>
    </source>
</evidence>
<evidence type="ECO:0000256" key="2">
    <source>
        <dbReference type="ARBA" id="ARBA00022448"/>
    </source>
</evidence>
<evidence type="ECO:0000256" key="1">
    <source>
        <dbReference type="ARBA" id="ARBA00004141"/>
    </source>
</evidence>
<dbReference type="Gene3D" id="3.40.50.300">
    <property type="entry name" value="P-loop containing nucleotide triphosphate hydrolases"/>
    <property type="match status" value="1"/>
</dbReference>
<evidence type="ECO:0000313" key="12">
    <source>
        <dbReference type="Proteomes" id="UP001189122"/>
    </source>
</evidence>
<feature type="domain" description="ABC transporter" evidence="10">
    <location>
        <begin position="35"/>
        <end position="262"/>
    </location>
</feature>
<evidence type="ECO:0000256" key="6">
    <source>
        <dbReference type="ARBA" id="ARBA00022989"/>
    </source>
</evidence>
<evidence type="ECO:0000256" key="4">
    <source>
        <dbReference type="ARBA" id="ARBA00022741"/>
    </source>
</evidence>
<dbReference type="SMART" id="SM00382">
    <property type="entry name" value="AAA"/>
    <property type="match status" value="1"/>
</dbReference>
<dbReference type="GO" id="GO:0005524">
    <property type="term" value="F:ATP binding"/>
    <property type="evidence" value="ECO:0007669"/>
    <property type="project" value="UniProtKB-KW"/>
</dbReference>
<evidence type="ECO:0000259" key="10">
    <source>
        <dbReference type="PROSITE" id="PS50893"/>
    </source>
</evidence>
<evidence type="ECO:0000256" key="7">
    <source>
        <dbReference type="ARBA" id="ARBA00023136"/>
    </source>
</evidence>
<gene>
    <name evidence="11" type="ORF">SI7747_11014812</name>
</gene>
<dbReference type="InterPro" id="IPR003439">
    <property type="entry name" value="ABC_transporter-like_ATP-bd"/>
</dbReference>
<dbReference type="InterPro" id="IPR050352">
    <property type="entry name" value="ABCG_transporters"/>
</dbReference>
<keyword evidence="7 9" id="KW-0472">Membrane</keyword>
<evidence type="ECO:0000313" key="11">
    <source>
        <dbReference type="EMBL" id="CAA2629174.1"/>
    </source>
</evidence>
<evidence type="ECO:0000256" key="5">
    <source>
        <dbReference type="ARBA" id="ARBA00022840"/>
    </source>
</evidence>
<keyword evidence="12" id="KW-1185">Reference proteome</keyword>
<comment type="subcellular location">
    <subcellularLocation>
        <location evidence="1">Membrane</location>
        <topology evidence="1">Multi-pass membrane protein</topology>
    </subcellularLocation>
</comment>
<keyword evidence="3 9" id="KW-0812">Transmembrane</keyword>
<evidence type="ECO:0000256" key="3">
    <source>
        <dbReference type="ARBA" id="ARBA00022692"/>
    </source>
</evidence>
<reference evidence="11 12" key="1">
    <citation type="submission" date="2019-12" db="EMBL/GenBank/DDBJ databases">
        <authorList>
            <person name="Scholz U."/>
            <person name="Mascher M."/>
            <person name="Fiebig A."/>
        </authorList>
    </citation>
    <scope>NUCLEOTIDE SEQUENCE</scope>
</reference>
<dbReference type="PANTHER" id="PTHR48041">
    <property type="entry name" value="ABC TRANSPORTER G FAMILY MEMBER 28"/>
    <property type="match status" value="1"/>
</dbReference>
<keyword evidence="2" id="KW-0813">Transport</keyword>
<dbReference type="Proteomes" id="UP001189122">
    <property type="component" value="Unassembled WGS sequence"/>
</dbReference>